<dbReference type="InterPro" id="IPR025961">
    <property type="entry name" value="Metal_resist"/>
</dbReference>
<sequence length="175" mass="19416">MNEHHQANTATTSKPARSGRRWIMAAAIAGVVGVLSVTGISYAQEGMDGGHHHHGWGRHGEVTPENMSKHVDAMVNRILKDGTPEQKTKVADIAKAAFKDIYPLRQQHKADRQQAVKLLTQPKVDRVALEQVRADELRLADQVSRRITQALADAAEVLTPEQRLKLAEHMKKRMG</sequence>
<dbReference type="Proteomes" id="UP000637423">
    <property type="component" value="Unassembled WGS sequence"/>
</dbReference>
<evidence type="ECO:0000313" key="2">
    <source>
        <dbReference type="EMBL" id="GGC58211.1"/>
    </source>
</evidence>
<gene>
    <name evidence="2" type="ORF">GCM10011396_01310</name>
</gene>
<keyword evidence="1" id="KW-0472">Membrane</keyword>
<dbReference type="Pfam" id="PF13801">
    <property type="entry name" value="Metal_resist"/>
    <property type="match status" value="1"/>
</dbReference>
<comment type="caution">
    <text evidence="2">The sequence shown here is derived from an EMBL/GenBank/DDBJ whole genome shotgun (WGS) entry which is preliminary data.</text>
</comment>
<accession>A0A916X9W7</accession>
<evidence type="ECO:0000313" key="3">
    <source>
        <dbReference type="Proteomes" id="UP000637423"/>
    </source>
</evidence>
<name>A0A916X9W7_9BURK</name>
<proteinExistence type="predicted"/>
<dbReference type="AlphaFoldDB" id="A0A916X9W7"/>
<keyword evidence="3" id="KW-1185">Reference proteome</keyword>
<protein>
    <submittedName>
        <fullName evidence="2">Membrane protein</fullName>
    </submittedName>
</protein>
<dbReference type="CDD" id="cd09916">
    <property type="entry name" value="CpxP_like"/>
    <property type="match status" value="1"/>
</dbReference>
<dbReference type="RefSeq" id="WP_188564075.1">
    <property type="nucleotide sequence ID" value="NZ_BMED01000001.1"/>
</dbReference>
<dbReference type="EMBL" id="BMED01000001">
    <property type="protein sequence ID" value="GGC58211.1"/>
    <property type="molecule type" value="Genomic_DNA"/>
</dbReference>
<feature type="transmembrane region" description="Helical" evidence="1">
    <location>
        <begin position="22"/>
        <end position="43"/>
    </location>
</feature>
<dbReference type="InterPro" id="IPR012899">
    <property type="entry name" value="LTXXQ"/>
</dbReference>
<reference evidence="2" key="2">
    <citation type="submission" date="2020-09" db="EMBL/GenBank/DDBJ databases">
        <authorList>
            <person name="Sun Q."/>
            <person name="Zhou Y."/>
        </authorList>
    </citation>
    <scope>NUCLEOTIDE SEQUENCE</scope>
    <source>
        <strain evidence="2">CGMCC 1.10998</strain>
    </source>
</reference>
<keyword evidence="1" id="KW-1133">Transmembrane helix</keyword>
<keyword evidence="1" id="KW-0812">Transmembrane</keyword>
<dbReference type="GO" id="GO:0042597">
    <property type="term" value="C:periplasmic space"/>
    <property type="evidence" value="ECO:0007669"/>
    <property type="project" value="InterPro"/>
</dbReference>
<evidence type="ECO:0000256" key="1">
    <source>
        <dbReference type="SAM" id="Phobius"/>
    </source>
</evidence>
<reference evidence="2" key="1">
    <citation type="journal article" date="2014" name="Int. J. Syst. Evol. Microbiol.">
        <title>Complete genome sequence of Corynebacterium casei LMG S-19264T (=DSM 44701T), isolated from a smear-ripened cheese.</title>
        <authorList>
            <consortium name="US DOE Joint Genome Institute (JGI-PGF)"/>
            <person name="Walter F."/>
            <person name="Albersmeier A."/>
            <person name="Kalinowski J."/>
            <person name="Ruckert C."/>
        </authorList>
    </citation>
    <scope>NUCLEOTIDE SEQUENCE</scope>
    <source>
        <strain evidence="2">CGMCC 1.10998</strain>
    </source>
</reference>
<organism evidence="2 3">
    <name type="scientific">Undibacterium terreum</name>
    <dbReference type="NCBI Taxonomy" id="1224302"/>
    <lineage>
        <taxon>Bacteria</taxon>
        <taxon>Pseudomonadati</taxon>
        <taxon>Pseudomonadota</taxon>
        <taxon>Betaproteobacteria</taxon>
        <taxon>Burkholderiales</taxon>
        <taxon>Oxalobacteraceae</taxon>
        <taxon>Undibacterium</taxon>
    </lineage>
</organism>
<dbReference type="Gene3D" id="1.20.120.1490">
    <property type="match status" value="1"/>
</dbReference>